<evidence type="ECO:0000313" key="2">
    <source>
        <dbReference type="EMBL" id="QDV24994.1"/>
    </source>
</evidence>
<proteinExistence type="predicted"/>
<sequence length="276" mass="28473">MPIKFACPHCKNVRTVDDKMAGKSGKCKCGQTITVPAAKPQASSAAAAADQGSGMNAVFDDLTDADFERTDPFQKVYSPVKNNSDAKSLRKYQSEAAQKQTTKPGKLNGGVIFVAIVSILNGLGMLGLVGILAASVVSLSELESAVPLVKSGLGVAIAALSVVAIILLGGGVGVMLKQAWGWFLMAIGFAFLSVDRLFTLGMGLSTGFDQGRFFVGMIPVVVILGLTMLVYKEDTRRIFKIKSTVPVVLAAVIGVAIGGGFIAAALTMGGGSAATP</sequence>
<evidence type="ECO:0000313" key="3">
    <source>
        <dbReference type="Proteomes" id="UP000318017"/>
    </source>
</evidence>
<evidence type="ECO:0000256" key="1">
    <source>
        <dbReference type="SAM" id="Phobius"/>
    </source>
</evidence>
<feature type="transmembrane region" description="Helical" evidence="1">
    <location>
        <begin position="243"/>
        <end position="266"/>
    </location>
</feature>
<dbReference type="RefSeq" id="WP_145079482.1">
    <property type="nucleotide sequence ID" value="NZ_CP036298.1"/>
</dbReference>
<protein>
    <submittedName>
        <fullName evidence="2">Uncharacterized protein</fullName>
    </submittedName>
</protein>
<dbReference type="AlphaFoldDB" id="A0A518G8S0"/>
<feature type="transmembrane region" description="Helical" evidence="1">
    <location>
        <begin position="109"/>
        <end position="133"/>
    </location>
</feature>
<keyword evidence="1" id="KW-1133">Transmembrane helix</keyword>
<feature type="transmembrane region" description="Helical" evidence="1">
    <location>
        <begin position="153"/>
        <end position="175"/>
    </location>
</feature>
<keyword evidence="1" id="KW-0812">Transmembrane</keyword>
<name>A0A518G8S0_9BACT</name>
<accession>A0A518G8S0</accession>
<gene>
    <name evidence="2" type="ORF">Q31a_33160</name>
</gene>
<dbReference type="EMBL" id="CP036298">
    <property type="protein sequence ID" value="QDV24994.1"/>
    <property type="molecule type" value="Genomic_DNA"/>
</dbReference>
<feature type="transmembrane region" description="Helical" evidence="1">
    <location>
        <begin position="213"/>
        <end position="231"/>
    </location>
</feature>
<keyword evidence="1" id="KW-0472">Membrane</keyword>
<reference evidence="2 3" key="1">
    <citation type="submission" date="2019-02" db="EMBL/GenBank/DDBJ databases">
        <title>Deep-cultivation of Planctomycetes and their phenomic and genomic characterization uncovers novel biology.</title>
        <authorList>
            <person name="Wiegand S."/>
            <person name="Jogler M."/>
            <person name="Boedeker C."/>
            <person name="Pinto D."/>
            <person name="Vollmers J."/>
            <person name="Rivas-Marin E."/>
            <person name="Kohn T."/>
            <person name="Peeters S.H."/>
            <person name="Heuer A."/>
            <person name="Rast P."/>
            <person name="Oberbeckmann S."/>
            <person name="Bunk B."/>
            <person name="Jeske O."/>
            <person name="Meyerdierks A."/>
            <person name="Storesund J.E."/>
            <person name="Kallscheuer N."/>
            <person name="Luecker S."/>
            <person name="Lage O.M."/>
            <person name="Pohl T."/>
            <person name="Merkel B.J."/>
            <person name="Hornburger P."/>
            <person name="Mueller R.-W."/>
            <person name="Bruemmer F."/>
            <person name="Labrenz M."/>
            <person name="Spormann A.M."/>
            <person name="Op den Camp H."/>
            <person name="Overmann J."/>
            <person name="Amann R."/>
            <person name="Jetten M.S.M."/>
            <person name="Mascher T."/>
            <person name="Medema M.H."/>
            <person name="Devos D.P."/>
            <person name="Kaster A.-K."/>
            <person name="Ovreas L."/>
            <person name="Rohde M."/>
            <person name="Galperin M.Y."/>
            <person name="Jogler C."/>
        </authorList>
    </citation>
    <scope>NUCLEOTIDE SEQUENCE [LARGE SCALE GENOMIC DNA]</scope>
    <source>
        <strain evidence="2 3">Q31a</strain>
    </source>
</reference>
<dbReference type="Proteomes" id="UP000318017">
    <property type="component" value="Chromosome"/>
</dbReference>
<feature type="transmembrane region" description="Helical" evidence="1">
    <location>
        <begin position="182"/>
        <end position="201"/>
    </location>
</feature>
<organism evidence="2 3">
    <name type="scientific">Aureliella helgolandensis</name>
    <dbReference type="NCBI Taxonomy" id="2527968"/>
    <lineage>
        <taxon>Bacteria</taxon>
        <taxon>Pseudomonadati</taxon>
        <taxon>Planctomycetota</taxon>
        <taxon>Planctomycetia</taxon>
        <taxon>Pirellulales</taxon>
        <taxon>Pirellulaceae</taxon>
        <taxon>Aureliella</taxon>
    </lineage>
</organism>
<dbReference type="OrthoDB" id="292864at2"/>
<keyword evidence="3" id="KW-1185">Reference proteome</keyword>
<dbReference type="KEGG" id="ahel:Q31a_33160"/>